<dbReference type="SMART" id="SM00906">
    <property type="entry name" value="Fungal_trans"/>
    <property type="match status" value="1"/>
</dbReference>
<dbReference type="InterPro" id="IPR001138">
    <property type="entry name" value="Zn2Cys6_DnaBD"/>
</dbReference>
<keyword evidence="4" id="KW-0238">DNA-binding</keyword>
<dbReference type="PROSITE" id="PS00463">
    <property type="entry name" value="ZN2_CY6_FUNGAL_1"/>
    <property type="match status" value="1"/>
</dbReference>
<comment type="subcellular location">
    <subcellularLocation>
        <location evidence="1">Nucleus</location>
    </subcellularLocation>
</comment>
<dbReference type="RefSeq" id="XP_062792013.1">
    <property type="nucleotide sequence ID" value="XM_062935962.1"/>
</dbReference>
<reference evidence="9 10" key="1">
    <citation type="submission" date="2024-01" db="EMBL/GenBank/DDBJ databases">
        <title>Comparative genomics of Cryptococcus and Kwoniella reveals pathogenesis evolution and contrasting modes of karyotype evolution via chromosome fusion or intercentromeric recombination.</title>
        <authorList>
            <person name="Coelho M.A."/>
            <person name="David-Palma M."/>
            <person name="Shea T."/>
            <person name="Bowers K."/>
            <person name="McGinley-Smith S."/>
            <person name="Mohammad A.W."/>
            <person name="Gnirke A."/>
            <person name="Yurkov A.M."/>
            <person name="Nowrousian M."/>
            <person name="Sun S."/>
            <person name="Cuomo C.A."/>
            <person name="Heitman J."/>
        </authorList>
    </citation>
    <scope>NUCLEOTIDE SEQUENCE [LARGE SCALE GENOMIC DNA]</scope>
    <source>
        <strain evidence="9">CBS 11374</strain>
    </source>
</reference>
<accession>A0ABZ1D0D8</accession>
<gene>
    <name evidence="9" type="ORF">IL334_004240</name>
</gene>
<dbReference type="SUPFAM" id="SSF57701">
    <property type="entry name" value="Zn2/Cys6 DNA-binding domain"/>
    <property type="match status" value="1"/>
</dbReference>
<dbReference type="Proteomes" id="UP001329825">
    <property type="component" value="Chromosome 5"/>
</dbReference>
<feature type="region of interest" description="Disordered" evidence="7">
    <location>
        <begin position="163"/>
        <end position="236"/>
    </location>
</feature>
<dbReference type="Pfam" id="PF00172">
    <property type="entry name" value="Zn_clus"/>
    <property type="match status" value="1"/>
</dbReference>
<dbReference type="InterPro" id="IPR036864">
    <property type="entry name" value="Zn2-C6_fun-type_DNA-bd_sf"/>
</dbReference>
<evidence type="ECO:0000256" key="5">
    <source>
        <dbReference type="ARBA" id="ARBA00023163"/>
    </source>
</evidence>
<dbReference type="Gene3D" id="4.10.240.10">
    <property type="entry name" value="Zn(2)-C6 fungal-type DNA-binding domain"/>
    <property type="match status" value="1"/>
</dbReference>
<feature type="region of interest" description="Disordered" evidence="7">
    <location>
        <begin position="1"/>
        <end position="31"/>
    </location>
</feature>
<dbReference type="EMBL" id="CP141885">
    <property type="protein sequence ID" value="WRT67273.1"/>
    <property type="molecule type" value="Genomic_DNA"/>
</dbReference>
<feature type="compositionally biased region" description="Polar residues" evidence="7">
    <location>
        <begin position="168"/>
        <end position="188"/>
    </location>
</feature>
<evidence type="ECO:0000256" key="6">
    <source>
        <dbReference type="ARBA" id="ARBA00023242"/>
    </source>
</evidence>
<feature type="compositionally biased region" description="Polar residues" evidence="7">
    <location>
        <begin position="20"/>
        <end position="31"/>
    </location>
</feature>
<protein>
    <recommendedName>
        <fullName evidence="8">Zn(2)-C6 fungal-type domain-containing protein</fullName>
    </recommendedName>
</protein>
<feature type="compositionally biased region" description="Basic and acidic residues" evidence="7">
    <location>
        <begin position="89"/>
        <end position="101"/>
    </location>
</feature>
<feature type="compositionally biased region" description="Basic and acidic residues" evidence="7">
    <location>
        <begin position="280"/>
        <end position="289"/>
    </location>
</feature>
<dbReference type="CDD" id="cd12148">
    <property type="entry name" value="fungal_TF_MHR"/>
    <property type="match status" value="1"/>
</dbReference>
<proteinExistence type="predicted"/>
<evidence type="ECO:0000256" key="2">
    <source>
        <dbReference type="ARBA" id="ARBA00022723"/>
    </source>
</evidence>
<feature type="region of interest" description="Disordered" evidence="7">
    <location>
        <begin position="823"/>
        <end position="843"/>
    </location>
</feature>
<keyword evidence="6" id="KW-0539">Nucleus</keyword>
<dbReference type="InterPro" id="IPR051089">
    <property type="entry name" value="prtT"/>
</dbReference>
<keyword evidence="10" id="KW-1185">Reference proteome</keyword>
<evidence type="ECO:0000313" key="10">
    <source>
        <dbReference type="Proteomes" id="UP001329825"/>
    </source>
</evidence>
<evidence type="ECO:0000256" key="1">
    <source>
        <dbReference type="ARBA" id="ARBA00004123"/>
    </source>
</evidence>
<keyword evidence="3" id="KW-0805">Transcription regulation</keyword>
<evidence type="ECO:0000256" key="7">
    <source>
        <dbReference type="SAM" id="MobiDB-lite"/>
    </source>
</evidence>
<dbReference type="InterPro" id="IPR007219">
    <property type="entry name" value="XnlR_reg_dom"/>
</dbReference>
<name>A0ABZ1D0D8_9TREE</name>
<dbReference type="PROSITE" id="PS50048">
    <property type="entry name" value="ZN2_CY6_FUNGAL_2"/>
    <property type="match status" value="1"/>
</dbReference>
<dbReference type="Pfam" id="PF04082">
    <property type="entry name" value="Fungal_trans"/>
    <property type="match status" value="1"/>
</dbReference>
<keyword evidence="5" id="KW-0804">Transcription</keyword>
<dbReference type="SMART" id="SM00066">
    <property type="entry name" value="GAL4"/>
    <property type="match status" value="1"/>
</dbReference>
<feature type="region of interest" description="Disordered" evidence="7">
    <location>
        <begin position="269"/>
        <end position="292"/>
    </location>
</feature>
<evidence type="ECO:0000259" key="8">
    <source>
        <dbReference type="PROSITE" id="PS50048"/>
    </source>
</evidence>
<organism evidence="9 10">
    <name type="scientific">Kwoniella shivajii</name>
    <dbReference type="NCBI Taxonomy" id="564305"/>
    <lineage>
        <taxon>Eukaryota</taxon>
        <taxon>Fungi</taxon>
        <taxon>Dikarya</taxon>
        <taxon>Basidiomycota</taxon>
        <taxon>Agaricomycotina</taxon>
        <taxon>Tremellomycetes</taxon>
        <taxon>Tremellales</taxon>
        <taxon>Cryptococcaceae</taxon>
        <taxon>Kwoniella</taxon>
    </lineage>
</organism>
<dbReference type="PANTHER" id="PTHR31845">
    <property type="entry name" value="FINGER DOMAIN PROTEIN, PUTATIVE-RELATED"/>
    <property type="match status" value="1"/>
</dbReference>
<sequence length="922" mass="102358">MSHSSEDAEAGPSRWFDAKINSSTDTVNGNDTPTIRTARACSSCSQQKLKCNGAKPCLRCINNGFPDSCMYLPSLRGRMRGKRKAPGTTDEHLDRPIDGNKGEPNITGNDEYTNIKIDDSFGMLPPEKPTLDYVRWKRNSLMPQIGPKNSSIWVRDGAVRKSFEETSSDVNHPSSRSKSMDSGYSPSSFVPPHINRNDSPVARKNFASRDTGDVSSTNPHPSTIIRAHSARQNSPVADRLTSLPLPGDRNPLAMLAEASYTVSITQADDHVSINPSSKRRHDERSKTQAEDGYYAPISRTLKDEAPHIMTLINVSEAEKLFESYFEYLHPHLPLLDPSHSSPSAVARRNNFLFNAICCVSARATNPILWSRLAEFARFEMERLPKEKNIDVVQGHLIYATWNLHRPKHFEMDMTWLRAGLAVRTAIDINLHRIVLLPQAREGLPQWVTRAIARTWLGAYITDRTMSAQLGKPSAIRGERSFRLYIALLRQPCQDKMASSSIAGVEPRHVLDDLWIAALAEWTQLLAQSIEAFRAEAEADKLEHTGDPNLEGLGYGTGHVDLGRASIRQLRSWRQHTEESIRSTYDVEDWDNTNVTLRNIRARIKLYQQYAELVVHSFVLESSAETSPYDLPVVVIELQKAATRVIQSYHTSFDTTSETRLGCPDMMHTFVTYAIVSLLRILQPQFAHLDPNAKEVLDIASSAADMLSRAVAANDNVPDGHSIFLTKLIDAKSAQLANSLSSGSRSQADISSSIPPLGGLHHEGTNQVVEPHNRVLPPKMMDFEAFGDMLNQDQGRSVWPPLPSSGTNAFSAYLDSVLPVSSEELNQSQPYDADLSRDDGSLSKVPDFPLTSTSIGTDSMQPNMTVPHDVRSWVALQMGSSHHTETTISPSIGLPGSGGLESLYTQENFWRNLLDGIPIKNLE</sequence>
<evidence type="ECO:0000256" key="3">
    <source>
        <dbReference type="ARBA" id="ARBA00023015"/>
    </source>
</evidence>
<dbReference type="CDD" id="cd00067">
    <property type="entry name" value="GAL4"/>
    <property type="match status" value="1"/>
</dbReference>
<evidence type="ECO:0000256" key="4">
    <source>
        <dbReference type="ARBA" id="ARBA00023125"/>
    </source>
</evidence>
<keyword evidence="2" id="KW-0479">Metal-binding</keyword>
<feature type="domain" description="Zn(2)-C6 fungal-type" evidence="8">
    <location>
        <begin position="40"/>
        <end position="71"/>
    </location>
</feature>
<dbReference type="PANTHER" id="PTHR31845:SF17">
    <property type="entry name" value="ZN(II)2CYS6 TRANSCRIPTION FACTOR (EUROFUNG)"/>
    <property type="match status" value="1"/>
</dbReference>
<feature type="region of interest" description="Disordered" evidence="7">
    <location>
        <begin position="80"/>
        <end position="111"/>
    </location>
</feature>
<evidence type="ECO:0000313" key="9">
    <source>
        <dbReference type="EMBL" id="WRT67273.1"/>
    </source>
</evidence>
<dbReference type="GeneID" id="87956371"/>